<dbReference type="SUPFAM" id="SSF48498">
    <property type="entry name" value="Tetracyclin repressor-like, C-terminal domain"/>
    <property type="match status" value="1"/>
</dbReference>
<dbReference type="Pfam" id="PF00440">
    <property type="entry name" value="TetR_N"/>
    <property type="match status" value="1"/>
</dbReference>
<sequence length="198" mass="21243">MSPSSARDRFVSEASRLFSTKGYRATSVADIQVACGLTPGSGALYKHFPSKRALLEAVIDTHIETMRAGARSYVDEVPADLEGALRLGVRAVWGGMERDREVIRVMLRDLDDAPDVLAKIWGEVRQSVYGAFTAWLVAAAEQGLVRVADPEATAAVLLASLTYHPILSALIGHTPGDLDADRFADAWVAHALATLAPS</sequence>
<dbReference type="PANTHER" id="PTHR30055">
    <property type="entry name" value="HTH-TYPE TRANSCRIPTIONAL REGULATOR RUTR"/>
    <property type="match status" value="1"/>
</dbReference>
<feature type="domain" description="HTH tetR-type" evidence="5">
    <location>
        <begin position="4"/>
        <end position="66"/>
    </location>
</feature>
<dbReference type="OrthoDB" id="3627020at2"/>
<organism evidence="6 7">
    <name type="scientific">Herbihabitans rhizosphaerae</name>
    <dbReference type="NCBI Taxonomy" id="1872711"/>
    <lineage>
        <taxon>Bacteria</taxon>
        <taxon>Bacillati</taxon>
        <taxon>Actinomycetota</taxon>
        <taxon>Actinomycetes</taxon>
        <taxon>Pseudonocardiales</taxon>
        <taxon>Pseudonocardiaceae</taxon>
        <taxon>Herbihabitans</taxon>
    </lineage>
</organism>
<dbReference type="PROSITE" id="PS50977">
    <property type="entry name" value="HTH_TETR_2"/>
    <property type="match status" value="1"/>
</dbReference>
<dbReference type="GO" id="GO:0000976">
    <property type="term" value="F:transcription cis-regulatory region binding"/>
    <property type="evidence" value="ECO:0007669"/>
    <property type="project" value="TreeGrafter"/>
</dbReference>
<protein>
    <submittedName>
        <fullName evidence="6">TetR family transcriptional regulator</fullName>
    </submittedName>
</protein>
<name>A0A4Q7L801_9PSEU</name>
<dbReference type="RefSeq" id="WP_130342180.1">
    <property type="nucleotide sequence ID" value="NZ_SGWQ01000001.1"/>
</dbReference>
<keyword evidence="3" id="KW-0804">Transcription</keyword>
<comment type="caution">
    <text evidence="6">The sequence shown here is derived from an EMBL/GenBank/DDBJ whole genome shotgun (WGS) entry which is preliminary data.</text>
</comment>
<dbReference type="GO" id="GO:0003700">
    <property type="term" value="F:DNA-binding transcription factor activity"/>
    <property type="evidence" value="ECO:0007669"/>
    <property type="project" value="TreeGrafter"/>
</dbReference>
<reference evidence="6 7" key="1">
    <citation type="submission" date="2019-02" db="EMBL/GenBank/DDBJ databases">
        <title>Genomic Encyclopedia of Type Strains, Phase IV (KMG-IV): sequencing the most valuable type-strain genomes for metagenomic binning, comparative biology and taxonomic classification.</title>
        <authorList>
            <person name="Goeker M."/>
        </authorList>
    </citation>
    <scope>NUCLEOTIDE SEQUENCE [LARGE SCALE GENOMIC DNA]</scope>
    <source>
        <strain evidence="6 7">DSM 101727</strain>
    </source>
</reference>
<evidence type="ECO:0000259" key="5">
    <source>
        <dbReference type="PROSITE" id="PS50977"/>
    </source>
</evidence>
<evidence type="ECO:0000313" key="6">
    <source>
        <dbReference type="EMBL" id="RZS44502.1"/>
    </source>
</evidence>
<dbReference type="Gene3D" id="1.10.10.60">
    <property type="entry name" value="Homeodomain-like"/>
    <property type="match status" value="1"/>
</dbReference>
<dbReference type="InterPro" id="IPR001647">
    <property type="entry name" value="HTH_TetR"/>
</dbReference>
<keyword evidence="2 4" id="KW-0238">DNA-binding</keyword>
<dbReference type="Gene3D" id="1.10.357.10">
    <property type="entry name" value="Tetracycline Repressor, domain 2"/>
    <property type="match status" value="1"/>
</dbReference>
<dbReference type="AlphaFoldDB" id="A0A4Q7L801"/>
<keyword evidence="1" id="KW-0805">Transcription regulation</keyword>
<gene>
    <name evidence="6" type="ORF">EV193_101378</name>
</gene>
<dbReference type="Proteomes" id="UP000294257">
    <property type="component" value="Unassembled WGS sequence"/>
</dbReference>
<dbReference type="InterPro" id="IPR050109">
    <property type="entry name" value="HTH-type_TetR-like_transc_reg"/>
</dbReference>
<dbReference type="Pfam" id="PF14246">
    <property type="entry name" value="TetR_C_7"/>
    <property type="match status" value="1"/>
</dbReference>
<dbReference type="InterPro" id="IPR009057">
    <property type="entry name" value="Homeodomain-like_sf"/>
</dbReference>
<dbReference type="InterPro" id="IPR036271">
    <property type="entry name" value="Tet_transcr_reg_TetR-rel_C_sf"/>
</dbReference>
<proteinExistence type="predicted"/>
<evidence type="ECO:0000256" key="3">
    <source>
        <dbReference type="ARBA" id="ARBA00023163"/>
    </source>
</evidence>
<dbReference type="EMBL" id="SGWQ01000001">
    <property type="protein sequence ID" value="RZS44502.1"/>
    <property type="molecule type" value="Genomic_DNA"/>
</dbReference>
<evidence type="ECO:0000256" key="1">
    <source>
        <dbReference type="ARBA" id="ARBA00023015"/>
    </source>
</evidence>
<accession>A0A4Q7L801</accession>
<dbReference type="PANTHER" id="PTHR30055:SF234">
    <property type="entry name" value="HTH-TYPE TRANSCRIPTIONAL REGULATOR BETI"/>
    <property type="match status" value="1"/>
</dbReference>
<dbReference type="InterPro" id="IPR039536">
    <property type="entry name" value="TetR_C_Proteobacteria"/>
</dbReference>
<evidence type="ECO:0000313" key="7">
    <source>
        <dbReference type="Proteomes" id="UP000294257"/>
    </source>
</evidence>
<evidence type="ECO:0000256" key="4">
    <source>
        <dbReference type="PROSITE-ProRule" id="PRU00335"/>
    </source>
</evidence>
<feature type="DNA-binding region" description="H-T-H motif" evidence="4">
    <location>
        <begin position="29"/>
        <end position="48"/>
    </location>
</feature>
<keyword evidence="7" id="KW-1185">Reference proteome</keyword>
<evidence type="ECO:0000256" key="2">
    <source>
        <dbReference type="ARBA" id="ARBA00023125"/>
    </source>
</evidence>
<dbReference type="SUPFAM" id="SSF46689">
    <property type="entry name" value="Homeodomain-like"/>
    <property type="match status" value="1"/>
</dbReference>